<evidence type="ECO:0000259" key="2">
    <source>
        <dbReference type="Pfam" id="PF11984"/>
    </source>
</evidence>
<feature type="signal peptide" evidence="1">
    <location>
        <begin position="1"/>
        <end position="21"/>
    </location>
</feature>
<dbReference type="InterPro" id="IPR014263">
    <property type="entry name" value="Methanolan_biosynth_EpsI"/>
</dbReference>
<reference evidence="3" key="1">
    <citation type="submission" date="2019-12" db="EMBL/GenBank/DDBJ databases">
        <title>Novel species isolated from a subtropical stream in China.</title>
        <authorList>
            <person name="Lu H."/>
        </authorList>
    </citation>
    <scope>NUCLEOTIDE SEQUENCE [LARGE SCALE GENOMIC DNA]</scope>
    <source>
        <strain evidence="3">FT93W</strain>
    </source>
</reference>
<dbReference type="InterPro" id="IPR054653">
    <property type="entry name" value="EpsI_type_B_pred"/>
</dbReference>
<dbReference type="AlphaFoldDB" id="A0A845I240"/>
<protein>
    <submittedName>
        <fullName evidence="3">EpsI family protein</fullName>
    </submittedName>
</protein>
<dbReference type="NCBIfam" id="TIGR02914">
    <property type="entry name" value="EpsI_fam"/>
    <property type="match status" value="1"/>
</dbReference>
<evidence type="ECO:0000313" key="3">
    <source>
        <dbReference type="EMBL" id="MYN47373.1"/>
    </source>
</evidence>
<gene>
    <name evidence="3" type="primary">epsI</name>
    <name evidence="3" type="ORF">GTP23_20220</name>
</gene>
<dbReference type="Pfam" id="PF11984">
    <property type="entry name" value="DUF3485"/>
    <property type="match status" value="1"/>
</dbReference>
<dbReference type="Proteomes" id="UP000444316">
    <property type="component" value="Unassembled WGS sequence"/>
</dbReference>
<evidence type="ECO:0000256" key="1">
    <source>
        <dbReference type="SAM" id="SignalP"/>
    </source>
</evidence>
<organism evidence="3 4">
    <name type="scientific">Duganella fentianensis</name>
    <dbReference type="NCBI Taxonomy" id="2692177"/>
    <lineage>
        <taxon>Bacteria</taxon>
        <taxon>Pseudomonadati</taxon>
        <taxon>Pseudomonadota</taxon>
        <taxon>Betaproteobacteria</taxon>
        <taxon>Burkholderiales</taxon>
        <taxon>Oxalobacteraceae</taxon>
        <taxon>Telluria group</taxon>
        <taxon>Duganella</taxon>
    </lineage>
</organism>
<evidence type="ECO:0000313" key="4">
    <source>
        <dbReference type="Proteomes" id="UP000444316"/>
    </source>
</evidence>
<feature type="domain" description="Methanolan biosynthesis EpsI" evidence="2">
    <location>
        <begin position="10"/>
        <end position="216"/>
    </location>
</feature>
<proteinExistence type="predicted"/>
<comment type="caution">
    <text evidence="3">The sequence shown here is derived from an EMBL/GenBank/DDBJ whole genome shotgun (WGS) entry which is preliminary data.</text>
</comment>
<keyword evidence="4" id="KW-1185">Reference proteome</keyword>
<accession>A0A845I240</accession>
<sequence>MNKNRAISLLLGVLMCSSALAAYVLTPKVKVADQHARIDLETMVPRAFGDWQVDPNAGGNVLPSPDAQATLEKIYDQILTRTYVNSRGEAMMLTITYGSAQTQELKAHRQEVCYAAQGFEIQGLEHPTLPIAGRQVPVTRMFAAKGERKEPVTYWFTMGDQVVLSRTERLLVQVKYAFSGVIPDGMLVRVSNLKRNPQQGYEEQRVFLDQMMSTLNKDATDKLLGIDGHRPDIR</sequence>
<feature type="chain" id="PRO_5032452640" evidence="1">
    <location>
        <begin position="22"/>
        <end position="234"/>
    </location>
</feature>
<dbReference type="EMBL" id="WWCL01000004">
    <property type="protein sequence ID" value="MYN47373.1"/>
    <property type="molecule type" value="Genomic_DNA"/>
</dbReference>
<dbReference type="NCBIfam" id="NF045609">
    <property type="entry name" value="EpsI_type_B"/>
    <property type="match status" value="1"/>
</dbReference>
<name>A0A845I240_9BURK</name>
<dbReference type="RefSeq" id="WP_161036737.1">
    <property type="nucleotide sequence ID" value="NZ_WWCL01000004.1"/>
</dbReference>
<keyword evidence="1" id="KW-0732">Signal</keyword>